<accession>R4T8Z9</accession>
<dbReference type="GeneID" id="16194058"/>
<proteinExistence type="predicted"/>
<dbReference type="KEGG" id="vg:16194058"/>
<evidence type="ECO:0000313" key="1">
    <source>
        <dbReference type="EMBL" id="AGM11375.1"/>
    </source>
</evidence>
<sequence length="120" mass="13694">MLDLFDHGPLLMVINGQFVAVDDLSLNIERDYDTVHSSHFDEGQVVQTGSTISVSLTTKSAFKHSGVPDCETIRLYNKKHELLFKDSIISQWTYDGDVMEIEFVSMDYDASDDWYSRFSS</sequence>
<dbReference type="Proteomes" id="UP000202786">
    <property type="component" value="Segment"/>
</dbReference>
<reference evidence="1 2" key="1">
    <citation type="submission" date="2012-12" db="EMBL/GenBank/DDBJ databases">
        <authorList>
            <person name="Sencilo A."/>
            <person name="Jacobs-Sera D."/>
            <person name="Russell D.A."/>
            <person name="Ko C."/>
            <person name="Atanasova N."/>
            <person name="Osterlund E."/>
            <person name="Oksanen H.M."/>
            <person name="Bamford D.H."/>
            <person name="Hatfull G.F."/>
            <person name="Roine E."/>
            <person name="Hendrix R.W."/>
        </authorList>
    </citation>
    <scope>NUCLEOTIDE SEQUENCE [LARGE SCALE GENOMIC DNA]</scope>
</reference>
<protein>
    <submittedName>
        <fullName evidence="1">Uncharacterized protein</fullName>
    </submittedName>
</protein>
<dbReference type="RefSeq" id="YP_008059253.1">
    <property type="nucleotide sequence ID" value="NC_021328.1"/>
</dbReference>
<dbReference type="EMBL" id="KC292026">
    <property type="protein sequence ID" value="AGM11375.1"/>
    <property type="molecule type" value="Genomic_DNA"/>
</dbReference>
<gene>
    <name evidence="1" type="primary">45</name>
    <name evidence="1" type="ORF">HGTV1_45</name>
</gene>
<evidence type="ECO:0000313" key="2">
    <source>
        <dbReference type="Proteomes" id="UP000202786"/>
    </source>
</evidence>
<organism evidence="1 2">
    <name type="scientific">Halogranum tailed virus 1</name>
    <dbReference type="NCBI Taxonomy" id="1273749"/>
    <lineage>
        <taxon>Viruses</taxon>
        <taxon>Duplodnaviria</taxon>
        <taxon>Heunggongvirae</taxon>
        <taxon>Uroviricota</taxon>
        <taxon>Caudoviricetes</taxon>
        <taxon>Thumleimavirales</taxon>
        <taxon>Halomagnusviridae</taxon>
        <taxon>Hagravirus</taxon>
        <taxon>Hagravirus capitaneum</taxon>
        <taxon>Hagravirus HGTV1</taxon>
    </lineage>
</organism>
<keyword evidence="2" id="KW-1185">Reference proteome</keyword>
<name>R4T8Z9_9CAUD</name>